<sequence length="545" mass="63171">MSTVHADQDVVKHIVDAINRLKSLQHVHVTKELTSHYNYGTEEPYIHDRFRIEMGPKTKDIRCQVVFDSSNYYSPPDIIFDKSVTVDEVFDVEEQSALLPADDWDLKNENCLYNWLEKLVSRLKRPPKSPPPSPPPGKTKKNWGIFKLDDDSDDDLIIPKEKAGNADNFILAESSRRSTSSKSRNKRPARNQSDEAKDTKRLKKINPIGEFKSYNVIDLDEEMIDSSVNSKHVDTGIELKEERNKTKRQCRNPYIDEASLKSFAFDDKSKDIELKEENKTKPQSRNPYIDETSTIDFDLNAEDKKAERSMATEKRKPHKRNPYIDEASTIDFEFNDTPKDFKHLKKNPYIDDFEHMDIDKPEVKKPKTIDLMRKATRLTQGPSKVAAMRIQKETQWGNNFMALWRRKFQQHIMKMGEKDVGSLTLYLVFEIDKASDDWIRYMKVKEKRLMEFKEAQGVLPEEKFAIPKPLAPMLIHLELMSSTRLKVTLISVINTSEQASSGIDSIDVTYDLIQENSVGSELARIKKDIKKQAIHFHLFQTKLVD</sequence>
<evidence type="ECO:0000313" key="3">
    <source>
        <dbReference type="Proteomes" id="UP000053815"/>
    </source>
</evidence>
<dbReference type="AlphaFoldDB" id="A0A0C9MBS3"/>
<feature type="compositionally biased region" description="Basic and acidic residues" evidence="1">
    <location>
        <begin position="301"/>
        <end position="314"/>
    </location>
</feature>
<evidence type="ECO:0000313" key="2">
    <source>
        <dbReference type="EMBL" id="GAN04744.1"/>
    </source>
</evidence>
<feature type="region of interest" description="Disordered" evidence="1">
    <location>
        <begin position="168"/>
        <end position="201"/>
    </location>
</feature>
<gene>
    <name evidence="2" type="ORF">MAM1_0072d04209</name>
</gene>
<dbReference type="Proteomes" id="UP000053815">
    <property type="component" value="Unassembled WGS sequence"/>
</dbReference>
<accession>A0A0C9MBS3</accession>
<feature type="compositionally biased region" description="Pro residues" evidence="1">
    <location>
        <begin position="128"/>
        <end position="137"/>
    </location>
</feature>
<evidence type="ECO:0008006" key="4">
    <source>
        <dbReference type="Google" id="ProtNLM"/>
    </source>
</evidence>
<proteinExistence type="predicted"/>
<organism evidence="2">
    <name type="scientific">Mucor ambiguus</name>
    <dbReference type="NCBI Taxonomy" id="91626"/>
    <lineage>
        <taxon>Eukaryota</taxon>
        <taxon>Fungi</taxon>
        <taxon>Fungi incertae sedis</taxon>
        <taxon>Mucoromycota</taxon>
        <taxon>Mucoromycotina</taxon>
        <taxon>Mucoromycetes</taxon>
        <taxon>Mucorales</taxon>
        <taxon>Mucorineae</taxon>
        <taxon>Mucoraceae</taxon>
        <taxon>Mucor</taxon>
    </lineage>
</organism>
<keyword evidence="3" id="KW-1185">Reference proteome</keyword>
<feature type="region of interest" description="Disordered" evidence="1">
    <location>
        <begin position="123"/>
        <end position="145"/>
    </location>
</feature>
<dbReference type="OrthoDB" id="2381959at2759"/>
<dbReference type="EMBL" id="DF836361">
    <property type="protein sequence ID" value="GAN04744.1"/>
    <property type="molecule type" value="Genomic_DNA"/>
</dbReference>
<reference evidence="2" key="1">
    <citation type="submission" date="2014-09" db="EMBL/GenBank/DDBJ databases">
        <title>Draft genome sequence of an oleaginous Mucoromycotina fungus Mucor ambiguus NBRC6742.</title>
        <authorList>
            <person name="Takeda I."/>
            <person name="Yamane N."/>
            <person name="Morita T."/>
            <person name="Tamano K."/>
            <person name="Machida M."/>
            <person name="Baker S."/>
            <person name="Koike H."/>
        </authorList>
    </citation>
    <scope>NUCLEOTIDE SEQUENCE</scope>
    <source>
        <strain evidence="2">NBRC 6742</strain>
    </source>
</reference>
<feature type="region of interest" description="Disordered" evidence="1">
    <location>
        <begin position="273"/>
        <end position="319"/>
    </location>
</feature>
<evidence type="ECO:0000256" key="1">
    <source>
        <dbReference type="SAM" id="MobiDB-lite"/>
    </source>
</evidence>
<feature type="compositionally biased region" description="Polar residues" evidence="1">
    <location>
        <begin position="281"/>
        <end position="295"/>
    </location>
</feature>
<protein>
    <recommendedName>
        <fullName evidence="4">BRISC and BRCA1-A complex member 2</fullName>
    </recommendedName>
</protein>
<name>A0A0C9MBS3_9FUNG</name>